<dbReference type="Proteomes" id="UP000001626">
    <property type="component" value="Chromosome"/>
</dbReference>
<accession>D9TP09</accession>
<name>D9TP09_THETC</name>
<dbReference type="InterPro" id="IPR011042">
    <property type="entry name" value="6-blade_b-propeller_TolB-like"/>
</dbReference>
<dbReference type="PANTHER" id="PTHR36842:SF1">
    <property type="entry name" value="PROTEIN TOLB"/>
    <property type="match status" value="1"/>
</dbReference>
<dbReference type="Gene3D" id="2.120.10.30">
    <property type="entry name" value="TolB, C-terminal domain"/>
    <property type="match status" value="1"/>
</dbReference>
<evidence type="ECO:0000313" key="2">
    <source>
        <dbReference type="EMBL" id="ADL67747.1"/>
    </source>
</evidence>
<reference evidence="2 3" key="1">
    <citation type="submission" date="2010-08" db="EMBL/GenBank/DDBJ databases">
        <title>Complete sequence of Thermoanaerobacterium thermosaccharolyticum DSM 571.</title>
        <authorList>
            <consortium name="US DOE Joint Genome Institute"/>
            <person name="Lucas S."/>
            <person name="Copeland A."/>
            <person name="Lapidus A."/>
            <person name="Cheng J.-F."/>
            <person name="Bruce D."/>
            <person name="Goodwin L."/>
            <person name="Pitluck S."/>
            <person name="Teshima H."/>
            <person name="Detter J.C."/>
            <person name="Han C."/>
            <person name="Tapia R."/>
            <person name="Land M."/>
            <person name="Hauser L."/>
            <person name="Chang Y.-J."/>
            <person name="Jeffries C."/>
            <person name="Kyrpides N."/>
            <person name="Ivanova N."/>
            <person name="Mikhailova N."/>
            <person name="Hemme C.L."/>
            <person name="Woyke T."/>
        </authorList>
    </citation>
    <scope>NUCLEOTIDE SEQUENCE [LARGE SCALE GENOMIC DNA]</scope>
    <source>
        <strain evidence="3">ATCC 7956 / DSM 571 / NCIMB 9385 / NCA 3814 / NCTC 13789 / WDCM 00135 / 2032</strain>
    </source>
</reference>
<keyword evidence="3" id="KW-1185">Reference proteome</keyword>
<dbReference type="Pfam" id="PF07676">
    <property type="entry name" value="PD40"/>
    <property type="match status" value="2"/>
</dbReference>
<gene>
    <name evidence="2" type="ordered locus">Tthe_0159</name>
</gene>
<comment type="similarity">
    <text evidence="1">Belongs to the TolB family.</text>
</comment>
<protein>
    <submittedName>
        <fullName evidence="2">WD40 domain protein beta Propeller</fullName>
    </submittedName>
</protein>
<dbReference type="STRING" id="580327.Tthe_0159"/>
<dbReference type="PANTHER" id="PTHR36842">
    <property type="entry name" value="PROTEIN TOLB HOMOLOG"/>
    <property type="match status" value="1"/>
</dbReference>
<evidence type="ECO:0000313" key="3">
    <source>
        <dbReference type="Proteomes" id="UP000001626"/>
    </source>
</evidence>
<sequence length="268" mass="30508">MQAVFYLSWFPDNQNLLLVRMTRNKDLNSNQEICILNIKNNKLKHLVSGGEWDGVGLTDDNKIKYYMSQEELNKLIMKYGGPKTIPIEKVGTKLFVRFSSPSISPDGSKIVYSATLYRNQADEGDPIRLWLASSIWMIDLKDDSLKRIYSDQEVSNGSAIGHVTWSSDGKRLVFYRYRGSNGSNGRLDCLDLKSIKVKTIVPVTEENYTNISPHSLPNNNISFISVSKQGSPENAKQYIVNLKTGSIKDNEIKFNKRSIIMWNFTDLH</sequence>
<dbReference type="OrthoDB" id="2490564at2"/>
<organism evidence="2 3">
    <name type="scientific">Thermoanaerobacterium thermosaccharolyticum (strain ATCC 7956 / DSM 571 / NCIMB 9385 / NCA 3814 / NCTC 13789 / WDCM 00135 / 2032)</name>
    <name type="common">Clostridium thermosaccharolyticum</name>
    <dbReference type="NCBI Taxonomy" id="580327"/>
    <lineage>
        <taxon>Bacteria</taxon>
        <taxon>Bacillati</taxon>
        <taxon>Bacillota</taxon>
        <taxon>Clostridia</taxon>
        <taxon>Thermoanaerobacterales</taxon>
        <taxon>Thermoanaerobacteraceae</taxon>
        <taxon>Thermoanaerobacterium</taxon>
    </lineage>
</organism>
<dbReference type="KEGG" id="ttm:Tthe_0159"/>
<proteinExistence type="inferred from homology"/>
<dbReference type="InterPro" id="IPR011659">
    <property type="entry name" value="WD40"/>
</dbReference>
<dbReference type="EMBL" id="CP002171">
    <property type="protein sequence ID" value="ADL67747.1"/>
    <property type="molecule type" value="Genomic_DNA"/>
</dbReference>
<dbReference type="HOGENOM" id="CLU_1038017_0_0_9"/>
<dbReference type="AlphaFoldDB" id="D9TP09"/>
<dbReference type="SUPFAM" id="SSF82171">
    <property type="entry name" value="DPP6 N-terminal domain-like"/>
    <property type="match status" value="1"/>
</dbReference>
<dbReference type="eggNOG" id="ENOG5033XGP">
    <property type="taxonomic scope" value="Bacteria"/>
</dbReference>
<evidence type="ECO:0000256" key="1">
    <source>
        <dbReference type="ARBA" id="ARBA00009820"/>
    </source>
</evidence>